<evidence type="ECO:0000256" key="1">
    <source>
        <dbReference type="PIRSR" id="PIRSR015753-1"/>
    </source>
</evidence>
<dbReference type="InterPro" id="IPR036282">
    <property type="entry name" value="Glutathione-S-Trfase_C_sf"/>
</dbReference>
<feature type="binding site" evidence="2">
    <location>
        <position position="89"/>
    </location>
    <ligand>
        <name>glutathione</name>
        <dbReference type="ChEBI" id="CHEBI:57925"/>
    </ligand>
</feature>
<dbReference type="InterPro" id="IPR040079">
    <property type="entry name" value="Glutathione_S-Trfase"/>
</dbReference>
<evidence type="ECO:0000256" key="3">
    <source>
        <dbReference type="PIRSR" id="PIRSR015753-3"/>
    </source>
</evidence>
<dbReference type="GO" id="GO:0004364">
    <property type="term" value="F:glutathione transferase activity"/>
    <property type="evidence" value="ECO:0007669"/>
    <property type="project" value="InterPro"/>
</dbReference>
<dbReference type="PANTHER" id="PTHR32419:SF6">
    <property type="entry name" value="GLUTATHIONE S-TRANSFERASE OMEGA-LIKE 1-RELATED"/>
    <property type="match status" value="1"/>
</dbReference>
<dbReference type="Gene3D" id="1.20.1050.10">
    <property type="match status" value="1"/>
</dbReference>
<dbReference type="SFLD" id="SFLDS00019">
    <property type="entry name" value="Glutathione_Transferase_(cytos"/>
    <property type="match status" value="1"/>
</dbReference>
<dbReference type="InterPro" id="IPR004045">
    <property type="entry name" value="Glutathione_S-Trfase_N"/>
</dbReference>
<dbReference type="Gene3D" id="3.40.30.10">
    <property type="entry name" value="Glutaredoxin"/>
    <property type="match status" value="1"/>
</dbReference>
<dbReference type="InterPro" id="IPR036249">
    <property type="entry name" value="Thioredoxin-like_sf"/>
</dbReference>
<sequence length="331" mass="38166">MSSAKEESFKSVIDPVTGEFKRPAAQFRNFISSKPNAEFPPEKGRYHLYVSYACPWAHRTLIMRNLKGLEEVIDFTSVHWYMDLGSVSWLFATPDENLPGENVVPDPINGAQNIKELYFLANPNYAGRFSVPVLWDKKHKTIVSNESSEIIRMLNTEFDGLVKEEFRDVNFVPAELREKINEMNAWIYDDLNNGVYKSGAAKKQEAYEKAVIAVFESLDRIEAILQSSSGPYLLGSQLTEVDIRLYPTIVRFDPVYVTLFKTNTKTIRDGYPNTHRWLQHLYWDIPAFKETTSFEHIKKHYFTSLTPLNPEGIVPYGPVPNIREKEQLDWA</sequence>
<dbReference type="CDD" id="cd03190">
    <property type="entry name" value="GST_C_Omega_like"/>
    <property type="match status" value="1"/>
</dbReference>
<gene>
    <name evidence="5" type="ORF">NA56DRAFT_643553</name>
</gene>
<feature type="active site" description="Nucleophile" evidence="1">
    <location>
        <position position="54"/>
    </location>
</feature>
<feature type="binding site" evidence="2">
    <location>
        <begin position="128"/>
        <end position="131"/>
    </location>
    <ligand>
        <name>glutathione</name>
        <dbReference type="ChEBI" id="CHEBI:57925"/>
    </ligand>
</feature>
<dbReference type="SUPFAM" id="SSF47616">
    <property type="entry name" value="GST C-terminal domain-like"/>
    <property type="match status" value="1"/>
</dbReference>
<keyword evidence="6" id="KW-1185">Reference proteome</keyword>
<dbReference type="STRING" id="1745343.A0A2J6QDI3"/>
<dbReference type="Pfam" id="PF13410">
    <property type="entry name" value="GST_C_2"/>
    <property type="match status" value="1"/>
</dbReference>
<evidence type="ECO:0000313" key="6">
    <source>
        <dbReference type="Proteomes" id="UP000235672"/>
    </source>
</evidence>
<organism evidence="5 6">
    <name type="scientific">Hyaloscypha hepaticicola</name>
    <dbReference type="NCBI Taxonomy" id="2082293"/>
    <lineage>
        <taxon>Eukaryota</taxon>
        <taxon>Fungi</taxon>
        <taxon>Dikarya</taxon>
        <taxon>Ascomycota</taxon>
        <taxon>Pezizomycotina</taxon>
        <taxon>Leotiomycetes</taxon>
        <taxon>Helotiales</taxon>
        <taxon>Hyaloscyphaceae</taxon>
        <taxon>Hyaloscypha</taxon>
    </lineage>
</organism>
<dbReference type="SUPFAM" id="SSF52833">
    <property type="entry name" value="Thioredoxin-like"/>
    <property type="match status" value="1"/>
</dbReference>
<dbReference type="SFLD" id="SFLDG01148">
    <property type="entry name" value="Xi_(cytGST)"/>
    <property type="match status" value="1"/>
</dbReference>
<evidence type="ECO:0000313" key="5">
    <source>
        <dbReference type="EMBL" id="PMD24321.1"/>
    </source>
</evidence>
<name>A0A2J6QDI3_9HELO</name>
<dbReference type="AlphaFoldDB" id="A0A2J6QDI3"/>
<feature type="domain" description="GST C-terminal" evidence="4">
    <location>
        <begin position="173"/>
        <end position="301"/>
    </location>
</feature>
<evidence type="ECO:0000256" key="2">
    <source>
        <dbReference type="PIRSR" id="PIRSR015753-2"/>
    </source>
</evidence>
<feature type="active site" description="Proton donor/acceptor" evidence="1">
    <location>
        <position position="196"/>
    </location>
</feature>
<evidence type="ECO:0000259" key="4">
    <source>
        <dbReference type="PROSITE" id="PS50405"/>
    </source>
</evidence>
<dbReference type="SFLD" id="SFLDG01206">
    <property type="entry name" value="Xi.1"/>
    <property type="match status" value="1"/>
</dbReference>
<dbReference type="EMBL" id="KZ613473">
    <property type="protein sequence ID" value="PMD24321.1"/>
    <property type="molecule type" value="Genomic_DNA"/>
</dbReference>
<dbReference type="Pfam" id="PF13409">
    <property type="entry name" value="GST_N_2"/>
    <property type="match status" value="1"/>
</dbReference>
<feature type="site" description="Lowers pKa of active site Cys" evidence="3">
    <location>
        <position position="301"/>
    </location>
</feature>
<dbReference type="Proteomes" id="UP000235672">
    <property type="component" value="Unassembled WGS sequence"/>
</dbReference>
<dbReference type="InterPro" id="IPR010987">
    <property type="entry name" value="Glutathione-S-Trfase_C-like"/>
</dbReference>
<dbReference type="InterPro" id="IPR047047">
    <property type="entry name" value="GST_Omega-like_C"/>
</dbReference>
<dbReference type="PROSITE" id="PS50405">
    <property type="entry name" value="GST_CTER"/>
    <property type="match status" value="1"/>
</dbReference>
<reference evidence="5 6" key="1">
    <citation type="submission" date="2016-05" db="EMBL/GenBank/DDBJ databases">
        <title>A degradative enzymes factory behind the ericoid mycorrhizal symbiosis.</title>
        <authorList>
            <consortium name="DOE Joint Genome Institute"/>
            <person name="Martino E."/>
            <person name="Morin E."/>
            <person name="Grelet G."/>
            <person name="Kuo A."/>
            <person name="Kohler A."/>
            <person name="Daghino S."/>
            <person name="Barry K."/>
            <person name="Choi C."/>
            <person name="Cichocki N."/>
            <person name="Clum A."/>
            <person name="Copeland A."/>
            <person name="Hainaut M."/>
            <person name="Haridas S."/>
            <person name="Labutti K."/>
            <person name="Lindquist E."/>
            <person name="Lipzen A."/>
            <person name="Khouja H.-R."/>
            <person name="Murat C."/>
            <person name="Ohm R."/>
            <person name="Olson A."/>
            <person name="Spatafora J."/>
            <person name="Veneault-Fourrey C."/>
            <person name="Henrissat B."/>
            <person name="Grigoriev I."/>
            <person name="Martin F."/>
            <person name="Perotto S."/>
        </authorList>
    </citation>
    <scope>NUCLEOTIDE SEQUENCE [LARGE SCALE GENOMIC DNA]</scope>
    <source>
        <strain evidence="5 6">UAMH 7357</strain>
    </source>
</reference>
<dbReference type="FunFam" id="3.40.30.10:FF:000162">
    <property type="entry name" value="Glutathione S-transferase Gst3"/>
    <property type="match status" value="1"/>
</dbReference>
<dbReference type="PIRSF" id="PIRSF015753">
    <property type="entry name" value="GST"/>
    <property type="match status" value="1"/>
</dbReference>
<feature type="site" description="Lowers pKa of active site Cys" evidence="3">
    <location>
        <position position="256"/>
    </location>
</feature>
<dbReference type="OrthoDB" id="2309723at2759"/>
<proteinExistence type="predicted"/>
<feature type="binding site" evidence="2">
    <location>
        <begin position="146"/>
        <end position="147"/>
    </location>
    <ligand>
        <name>glutathione</name>
        <dbReference type="ChEBI" id="CHEBI:57925"/>
    </ligand>
</feature>
<dbReference type="InterPro" id="IPR016639">
    <property type="entry name" value="GST_Omega/GSH"/>
</dbReference>
<protein>
    <recommendedName>
        <fullName evidence="4">GST C-terminal domain-containing protein</fullName>
    </recommendedName>
</protein>
<dbReference type="PANTHER" id="PTHR32419">
    <property type="entry name" value="GLUTATHIONYL-HYDROQUINONE REDUCTASE"/>
    <property type="match status" value="1"/>
</dbReference>
<dbReference type="GO" id="GO:0005737">
    <property type="term" value="C:cytoplasm"/>
    <property type="evidence" value="ECO:0007669"/>
    <property type="project" value="TreeGrafter"/>
</dbReference>
<accession>A0A2J6QDI3</accession>